<keyword evidence="1" id="KW-0812">Transmembrane</keyword>
<organism evidence="2 3">
    <name type="scientific">Paramecium primaurelia</name>
    <dbReference type="NCBI Taxonomy" id="5886"/>
    <lineage>
        <taxon>Eukaryota</taxon>
        <taxon>Sar</taxon>
        <taxon>Alveolata</taxon>
        <taxon>Ciliophora</taxon>
        <taxon>Intramacronucleata</taxon>
        <taxon>Oligohymenophorea</taxon>
        <taxon>Peniculida</taxon>
        <taxon>Parameciidae</taxon>
        <taxon>Paramecium</taxon>
    </lineage>
</organism>
<comment type="caution">
    <text evidence="2">The sequence shown here is derived from an EMBL/GenBank/DDBJ whole genome shotgun (WGS) entry which is preliminary data.</text>
</comment>
<keyword evidence="1" id="KW-1133">Transmembrane helix</keyword>
<evidence type="ECO:0000256" key="1">
    <source>
        <dbReference type="SAM" id="Phobius"/>
    </source>
</evidence>
<reference evidence="2" key="1">
    <citation type="submission" date="2021-01" db="EMBL/GenBank/DDBJ databases">
        <authorList>
            <consortium name="Genoscope - CEA"/>
            <person name="William W."/>
        </authorList>
    </citation>
    <scope>NUCLEOTIDE SEQUENCE</scope>
</reference>
<keyword evidence="3" id="KW-1185">Reference proteome</keyword>
<sequence>MVYSQEMNYLLNYNIIITYKHHEFVIQNQPNNYHLYTKTTVFPIQNFIGQKINNIYFFLMILLIQSINLVNTRIIMEKLFQFIQQEDELVLFVPLLPIEQEIQVEILQNFQVSQLQKTRSCNQSQSISLINPNQIKISKMGLSSTCRPEKTRLR</sequence>
<name>A0A8S1NE47_PARPR</name>
<protein>
    <recommendedName>
        <fullName evidence="4">Transmembrane protein</fullName>
    </recommendedName>
</protein>
<dbReference type="EMBL" id="CAJJDM010000076">
    <property type="protein sequence ID" value="CAD8084994.1"/>
    <property type="molecule type" value="Genomic_DNA"/>
</dbReference>
<dbReference type="Proteomes" id="UP000688137">
    <property type="component" value="Unassembled WGS sequence"/>
</dbReference>
<evidence type="ECO:0008006" key="4">
    <source>
        <dbReference type="Google" id="ProtNLM"/>
    </source>
</evidence>
<keyword evidence="1" id="KW-0472">Membrane</keyword>
<gene>
    <name evidence="2" type="ORF">PPRIM_AZ9-3.1.T0730092</name>
</gene>
<evidence type="ECO:0000313" key="2">
    <source>
        <dbReference type="EMBL" id="CAD8084994.1"/>
    </source>
</evidence>
<evidence type="ECO:0000313" key="3">
    <source>
        <dbReference type="Proteomes" id="UP000688137"/>
    </source>
</evidence>
<proteinExistence type="predicted"/>
<dbReference type="AlphaFoldDB" id="A0A8S1NE47"/>
<feature type="transmembrane region" description="Helical" evidence="1">
    <location>
        <begin position="55"/>
        <end position="76"/>
    </location>
</feature>
<accession>A0A8S1NE47</accession>